<dbReference type="OrthoDB" id="3181223at2"/>
<keyword evidence="4 5" id="KW-0472">Membrane</keyword>
<evidence type="ECO:0000256" key="5">
    <source>
        <dbReference type="SAM" id="Phobius"/>
    </source>
</evidence>
<feature type="transmembrane region" description="Helical" evidence="5">
    <location>
        <begin position="409"/>
        <end position="427"/>
    </location>
</feature>
<feature type="transmembrane region" description="Helical" evidence="5">
    <location>
        <begin position="44"/>
        <end position="64"/>
    </location>
</feature>
<dbReference type="Pfam" id="PF13520">
    <property type="entry name" value="AA_permease_2"/>
    <property type="match status" value="1"/>
</dbReference>
<dbReference type="EMBL" id="LT629690">
    <property type="protein sequence ID" value="SDF16512.1"/>
    <property type="molecule type" value="Genomic_DNA"/>
</dbReference>
<dbReference type="GO" id="GO:0016020">
    <property type="term" value="C:membrane"/>
    <property type="evidence" value="ECO:0007669"/>
    <property type="project" value="UniProtKB-SubCell"/>
</dbReference>
<feature type="transmembrane region" description="Helical" evidence="5">
    <location>
        <begin position="433"/>
        <end position="450"/>
    </location>
</feature>
<keyword evidence="2 5" id="KW-0812">Transmembrane</keyword>
<dbReference type="PANTHER" id="PTHR11785">
    <property type="entry name" value="AMINO ACID TRANSPORTER"/>
    <property type="match status" value="1"/>
</dbReference>
<comment type="subcellular location">
    <subcellularLocation>
        <location evidence="1">Membrane</location>
        <topology evidence="1">Multi-pass membrane protein</topology>
    </subcellularLocation>
</comment>
<gene>
    <name evidence="6" type="ORF">SAMN05444167_1584</name>
</gene>
<dbReference type="InterPro" id="IPR002293">
    <property type="entry name" value="AA/rel_permease1"/>
</dbReference>
<dbReference type="InterPro" id="IPR050598">
    <property type="entry name" value="AminoAcid_Transporter"/>
</dbReference>
<name>A0A1G7IUU2_9BACT</name>
<keyword evidence="3 5" id="KW-1133">Transmembrane helix</keyword>
<feature type="transmembrane region" description="Helical" evidence="5">
    <location>
        <begin position="12"/>
        <end position="32"/>
    </location>
</feature>
<dbReference type="Proteomes" id="UP000182427">
    <property type="component" value="Chromosome I"/>
</dbReference>
<dbReference type="RefSeq" id="WP_083344652.1">
    <property type="nucleotide sequence ID" value="NZ_LT629690.1"/>
</dbReference>
<sequence>MNSDHELPRVLGARHAMALVVGIIIGSGIFLVPREMVAAVGKSSTLYAVWIVGGLLSLFGALTYAEISAGRPAYGGEYAFLREAYGDLVGFLHMWTWWTIAKPASIATVVSGLTRTLATFAMFSFFANPAFLGMNWGQVAALVALWLVTGLDIVGTRKAADVQAALTLLKVAIILVIGVSCFVFSGPVGTLHNFATVFGGARGGFAGFMVALIAALWAYDGWSDVATLAGEVKKPQRDLPVAYIGGILIVGALYMLTNAAIQYVLPASALAAADRPAVDAIRTVLGQHGIAWGAALVSIGMAISITATLVGTTLSGARIGFAASRDGLFFARIANVHPRYQTPAFALVVQSAIGSLLIFAIGKFQALFSLAIFAEWITYGLAVSTVFVFRKRDAISGRARLFSTPGYPVVPILFILAAIALTVFQLVDDPKNTLLGCIVILLGIPLFRYFERKKNAAALSIH</sequence>
<dbReference type="Gene3D" id="1.20.1740.10">
    <property type="entry name" value="Amino acid/polyamine transporter I"/>
    <property type="match status" value="1"/>
</dbReference>
<accession>A0A1G7IUU2</accession>
<feature type="transmembrane region" description="Helical" evidence="5">
    <location>
        <begin position="194"/>
        <end position="219"/>
    </location>
</feature>
<feature type="transmembrane region" description="Helical" evidence="5">
    <location>
        <begin position="167"/>
        <end position="188"/>
    </location>
</feature>
<evidence type="ECO:0000256" key="3">
    <source>
        <dbReference type="ARBA" id="ARBA00022989"/>
    </source>
</evidence>
<evidence type="ECO:0000256" key="2">
    <source>
        <dbReference type="ARBA" id="ARBA00022692"/>
    </source>
</evidence>
<evidence type="ECO:0000313" key="7">
    <source>
        <dbReference type="Proteomes" id="UP000182427"/>
    </source>
</evidence>
<feature type="transmembrane region" description="Helical" evidence="5">
    <location>
        <begin position="240"/>
        <end position="265"/>
    </location>
</feature>
<organism evidence="6 7">
    <name type="scientific">Terriglobus roseus</name>
    <dbReference type="NCBI Taxonomy" id="392734"/>
    <lineage>
        <taxon>Bacteria</taxon>
        <taxon>Pseudomonadati</taxon>
        <taxon>Acidobacteriota</taxon>
        <taxon>Terriglobia</taxon>
        <taxon>Terriglobales</taxon>
        <taxon>Acidobacteriaceae</taxon>
        <taxon>Terriglobus</taxon>
    </lineage>
</organism>
<feature type="transmembrane region" description="Helical" evidence="5">
    <location>
        <begin position="290"/>
        <end position="321"/>
    </location>
</feature>
<evidence type="ECO:0000256" key="4">
    <source>
        <dbReference type="ARBA" id="ARBA00023136"/>
    </source>
</evidence>
<reference evidence="6 7" key="1">
    <citation type="submission" date="2016-10" db="EMBL/GenBank/DDBJ databases">
        <authorList>
            <person name="de Groot N.N."/>
        </authorList>
    </citation>
    <scope>NUCLEOTIDE SEQUENCE [LARGE SCALE GENOMIC DNA]</scope>
    <source>
        <strain evidence="6 7">GAS232</strain>
    </source>
</reference>
<proteinExistence type="predicted"/>
<dbReference type="PIRSF" id="PIRSF006060">
    <property type="entry name" value="AA_transporter"/>
    <property type="match status" value="1"/>
</dbReference>
<evidence type="ECO:0000256" key="1">
    <source>
        <dbReference type="ARBA" id="ARBA00004141"/>
    </source>
</evidence>
<keyword evidence="7" id="KW-1185">Reference proteome</keyword>
<feature type="transmembrane region" description="Helical" evidence="5">
    <location>
        <begin position="367"/>
        <end position="389"/>
    </location>
</feature>
<protein>
    <submittedName>
        <fullName evidence="6">Amino acid/polyamine/organocation transporter, APC superfamily</fullName>
    </submittedName>
</protein>
<evidence type="ECO:0000313" key="6">
    <source>
        <dbReference type="EMBL" id="SDF16512.1"/>
    </source>
</evidence>
<dbReference type="PANTHER" id="PTHR11785:SF512">
    <property type="entry name" value="SOBREMESA, ISOFORM B"/>
    <property type="match status" value="1"/>
</dbReference>
<dbReference type="AlphaFoldDB" id="A0A1G7IUU2"/>
<dbReference type="GO" id="GO:0015179">
    <property type="term" value="F:L-amino acid transmembrane transporter activity"/>
    <property type="evidence" value="ECO:0007669"/>
    <property type="project" value="TreeGrafter"/>
</dbReference>